<dbReference type="EMBL" id="UOEB01000323">
    <property type="protein sequence ID" value="VAV86303.1"/>
    <property type="molecule type" value="Genomic_DNA"/>
</dbReference>
<protein>
    <recommendedName>
        <fullName evidence="2">Lipoprotein</fullName>
    </recommendedName>
</protein>
<name>A0A3B0RP59_9ZZZZ</name>
<proteinExistence type="predicted"/>
<evidence type="ECO:0008006" key="2">
    <source>
        <dbReference type="Google" id="ProtNLM"/>
    </source>
</evidence>
<organism evidence="1">
    <name type="scientific">hydrothermal vent metagenome</name>
    <dbReference type="NCBI Taxonomy" id="652676"/>
    <lineage>
        <taxon>unclassified sequences</taxon>
        <taxon>metagenomes</taxon>
        <taxon>ecological metagenomes</taxon>
    </lineage>
</organism>
<dbReference type="AlphaFoldDB" id="A0A3B0RP59"/>
<accession>A0A3B0RP59</accession>
<gene>
    <name evidence="1" type="ORF">MNBD_BACTEROID02-1260</name>
</gene>
<reference evidence="1" key="1">
    <citation type="submission" date="2018-06" db="EMBL/GenBank/DDBJ databases">
        <authorList>
            <person name="Zhirakovskaya E."/>
        </authorList>
    </citation>
    <scope>NUCLEOTIDE SEQUENCE</scope>
</reference>
<evidence type="ECO:0000313" key="1">
    <source>
        <dbReference type="EMBL" id="VAV86303.1"/>
    </source>
</evidence>
<sequence>MNRVLLIIVLLVLFGCKSAMNVKSLSELKILPALSDNTSVVVFNEGKKIPDSISKEKLGEFKIRDGGATVDCSLKTVLNIAKSRARSIGGNVVKITRQISPRFSTCFQIDFEVFKIDNVTPFEKSFLWNSNRELVWEDFKDAPKISLPFYVCAYIDAYFDFTKYFSKKGKFEVNAEFNAQCSSVQPSERNKNGLKLANIHFDLTKIYADKIRLAFQKKQLYDFESWKKYANEIYSEYNKEYETEIYNLYNQTSYGTNISELISWKFKVNQELKNTID</sequence>
<dbReference type="PROSITE" id="PS51257">
    <property type="entry name" value="PROKAR_LIPOPROTEIN"/>
    <property type="match status" value="1"/>
</dbReference>